<reference evidence="2 3" key="1">
    <citation type="submission" date="2014-04" db="EMBL/GenBank/DDBJ databases">
        <authorList>
            <consortium name="DOE Joint Genome Institute"/>
            <person name="Kuo A."/>
            <person name="Kohler A."/>
            <person name="Nagy L.G."/>
            <person name="Floudas D."/>
            <person name="Copeland A."/>
            <person name="Barry K.W."/>
            <person name="Cichocki N."/>
            <person name="Veneault-Fourrey C."/>
            <person name="LaButti K."/>
            <person name="Lindquist E.A."/>
            <person name="Lipzen A."/>
            <person name="Lundell T."/>
            <person name="Morin E."/>
            <person name="Murat C."/>
            <person name="Sun H."/>
            <person name="Tunlid A."/>
            <person name="Henrissat B."/>
            <person name="Grigoriev I.V."/>
            <person name="Hibbett D.S."/>
            <person name="Martin F."/>
            <person name="Nordberg H.P."/>
            <person name="Cantor M.N."/>
            <person name="Hua S.X."/>
        </authorList>
    </citation>
    <scope>NUCLEOTIDE SEQUENCE [LARGE SCALE GENOMIC DNA]</scope>
    <source>
        <strain evidence="2 3">LaAM-08-1</strain>
    </source>
</reference>
<feature type="region of interest" description="Disordered" evidence="1">
    <location>
        <begin position="335"/>
        <end position="367"/>
    </location>
</feature>
<feature type="region of interest" description="Disordered" evidence="1">
    <location>
        <begin position="267"/>
        <end position="292"/>
    </location>
</feature>
<dbReference type="EMBL" id="KN838583">
    <property type="protein sequence ID" value="KIK03154.1"/>
    <property type="molecule type" value="Genomic_DNA"/>
</dbReference>
<reference evidence="3" key="2">
    <citation type="submission" date="2015-01" db="EMBL/GenBank/DDBJ databases">
        <title>Evolutionary Origins and Diversification of the Mycorrhizal Mutualists.</title>
        <authorList>
            <consortium name="DOE Joint Genome Institute"/>
            <consortium name="Mycorrhizal Genomics Consortium"/>
            <person name="Kohler A."/>
            <person name="Kuo A."/>
            <person name="Nagy L.G."/>
            <person name="Floudas D."/>
            <person name="Copeland A."/>
            <person name="Barry K.W."/>
            <person name="Cichocki N."/>
            <person name="Veneault-Fourrey C."/>
            <person name="LaButti K."/>
            <person name="Lindquist E.A."/>
            <person name="Lipzen A."/>
            <person name="Lundell T."/>
            <person name="Morin E."/>
            <person name="Murat C."/>
            <person name="Riley R."/>
            <person name="Ohm R."/>
            <person name="Sun H."/>
            <person name="Tunlid A."/>
            <person name="Henrissat B."/>
            <person name="Grigoriev I.V."/>
            <person name="Hibbett D.S."/>
            <person name="Martin F."/>
        </authorList>
    </citation>
    <scope>NUCLEOTIDE SEQUENCE [LARGE SCALE GENOMIC DNA]</scope>
    <source>
        <strain evidence="3">LaAM-08-1</strain>
    </source>
</reference>
<dbReference type="AlphaFoldDB" id="A0A0C9XNT7"/>
<feature type="compositionally biased region" description="Basic and acidic residues" evidence="1">
    <location>
        <begin position="648"/>
        <end position="658"/>
    </location>
</feature>
<sequence length="826" mass="90204">MTSTVANLVPQLFACKCLNVRLQAEPATTAPPDSDSDPAYVQIFVGDEGIQVAHPQATVRIKTPPTSITGISRCSRFTILTCLLCDLNVYRVFQISSLDIEGEDGPLLPANDWVEREIMKSSSGWIEIHKDCLVGTAVTQATTHHNYSTAFSVLLPSPSSRPPSPKSNPERPPSRTISSSPDPSPSYLSRIPLFPPPPFTPSHQTFLHLASLAEKESQAHRAAAEQQIADLVRESVANIERMDNELRQQVEVLWWKFRQSINDIQKERNSNPTLSPANHKDQNHRFGVNGVGSPSATTIRDFEPVSVLNTARVSLSPAPRVSALSASLATTSFHYPKANQSRSPPPQSNGSPNSVSSQTLSSTNSGSLTLVQSTGRAEGSNVLQFRRNINDSINTAASFRYFVNLEEDMARHKRDREASNQTGNNQQAGPSQTSENPTTSAENNNQPFQSESPKETQVGEGSAGPRGRDKGKRRVTFDVQPDVVTIKREVAAENAEQDALAEQDPREIIFELEDLDGADQSPKSRHTLPLIEQPAAFRPLRPGKSRQQANGLPESFLSLRPSSLPAPSHIRPIRSQPGVDSSSQAMMISLPRQLAPVPRAAPRRIAEGKAPDARDAEILKLVAADTPSHRGAWKLDGKAWQTFTRRQGSKDHLNHENIPEEGEYESGEKSIETDEVGAPGEDEDEDEDEGYDDLPSSLPQIPSSVPINIINRSRQREVLSLASYIPKSNLADENEPGPSSTTHKASSSVALRKAAYAERDRTRLMDPGALDFADEEVDEEEGGESESELQGNTDGDVGGRGRKRALKILQARSELPPSGMWRSLAA</sequence>
<feature type="compositionally biased region" description="Basic and acidic residues" evidence="1">
    <location>
        <begin position="755"/>
        <end position="764"/>
    </location>
</feature>
<feature type="region of interest" description="Disordered" evidence="1">
    <location>
        <begin position="153"/>
        <end position="191"/>
    </location>
</feature>
<feature type="compositionally biased region" description="Low complexity" evidence="1">
    <location>
        <begin position="348"/>
        <end position="367"/>
    </location>
</feature>
<dbReference type="HOGENOM" id="CLU_016262_0_0_1"/>
<feature type="compositionally biased region" description="Acidic residues" evidence="1">
    <location>
        <begin position="680"/>
        <end position="692"/>
    </location>
</feature>
<evidence type="ECO:0000313" key="3">
    <source>
        <dbReference type="Proteomes" id="UP000054477"/>
    </source>
</evidence>
<feature type="compositionally biased region" description="Low complexity" evidence="1">
    <location>
        <begin position="174"/>
        <end position="191"/>
    </location>
</feature>
<protein>
    <submittedName>
        <fullName evidence="2">Unplaced genomic scaffold K443scaffold_48, whole genome shotgun sequence</fullName>
    </submittedName>
</protein>
<organism evidence="2 3">
    <name type="scientific">Laccaria amethystina LaAM-08-1</name>
    <dbReference type="NCBI Taxonomy" id="1095629"/>
    <lineage>
        <taxon>Eukaryota</taxon>
        <taxon>Fungi</taxon>
        <taxon>Dikarya</taxon>
        <taxon>Basidiomycota</taxon>
        <taxon>Agaricomycotina</taxon>
        <taxon>Agaricomycetes</taxon>
        <taxon>Agaricomycetidae</taxon>
        <taxon>Agaricales</taxon>
        <taxon>Agaricineae</taxon>
        <taxon>Hydnangiaceae</taxon>
        <taxon>Laccaria</taxon>
    </lineage>
</organism>
<proteinExistence type="predicted"/>
<evidence type="ECO:0000313" key="2">
    <source>
        <dbReference type="EMBL" id="KIK03154.1"/>
    </source>
</evidence>
<feature type="region of interest" description="Disordered" evidence="1">
    <location>
        <begin position="727"/>
        <end position="812"/>
    </location>
</feature>
<feature type="compositionally biased region" description="Polar residues" evidence="1">
    <location>
        <begin position="419"/>
        <end position="451"/>
    </location>
</feature>
<name>A0A0C9XNT7_9AGAR</name>
<keyword evidence="3" id="KW-1185">Reference proteome</keyword>
<gene>
    <name evidence="2" type="ORF">K443DRAFT_677002</name>
</gene>
<feature type="compositionally biased region" description="Acidic residues" evidence="1">
    <location>
        <begin position="772"/>
        <end position="787"/>
    </location>
</feature>
<feature type="compositionally biased region" description="Polar residues" evidence="1">
    <location>
        <begin position="737"/>
        <end position="749"/>
    </location>
</feature>
<dbReference type="STRING" id="1095629.A0A0C9XNT7"/>
<evidence type="ECO:0000256" key="1">
    <source>
        <dbReference type="SAM" id="MobiDB-lite"/>
    </source>
</evidence>
<accession>A0A0C9XNT7</accession>
<feature type="region of interest" description="Disordered" evidence="1">
    <location>
        <begin position="646"/>
        <end position="705"/>
    </location>
</feature>
<dbReference type="Proteomes" id="UP000054477">
    <property type="component" value="Unassembled WGS sequence"/>
</dbReference>
<dbReference type="OrthoDB" id="2563191at2759"/>
<feature type="region of interest" description="Disordered" evidence="1">
    <location>
        <begin position="411"/>
        <end position="477"/>
    </location>
</feature>